<comment type="similarity">
    <text evidence="1">Belongs to the universal stress protein A family.</text>
</comment>
<dbReference type="CDD" id="cd00293">
    <property type="entry name" value="USP-like"/>
    <property type="match status" value="2"/>
</dbReference>
<name>A0A519B9X5_9DELT</name>
<evidence type="ECO:0000313" key="4">
    <source>
        <dbReference type="Proteomes" id="UP000320813"/>
    </source>
</evidence>
<dbReference type="PRINTS" id="PR01438">
    <property type="entry name" value="UNVRSLSTRESS"/>
</dbReference>
<proteinExistence type="inferred from homology"/>
<gene>
    <name evidence="3" type="ORF">EVJ47_07540</name>
</gene>
<evidence type="ECO:0000313" key="3">
    <source>
        <dbReference type="EMBL" id="RZD14079.1"/>
    </source>
</evidence>
<evidence type="ECO:0000256" key="1">
    <source>
        <dbReference type="ARBA" id="ARBA00008791"/>
    </source>
</evidence>
<dbReference type="EMBL" id="SGBD01000004">
    <property type="protein sequence ID" value="RZD14079.1"/>
    <property type="molecule type" value="Genomic_DNA"/>
</dbReference>
<dbReference type="AlphaFoldDB" id="A0A519B9X5"/>
<dbReference type="PANTHER" id="PTHR46268:SF6">
    <property type="entry name" value="UNIVERSAL STRESS PROTEIN UP12"/>
    <property type="match status" value="1"/>
</dbReference>
<comment type="caution">
    <text evidence="3">The sequence shown here is derived from an EMBL/GenBank/DDBJ whole genome shotgun (WGS) entry which is preliminary data.</text>
</comment>
<dbReference type="InterPro" id="IPR006016">
    <property type="entry name" value="UspA"/>
</dbReference>
<sequence length="305" mass="34688">MLNTALYAINFGDFYYENLDCFANYSKLGLKEIVLAHVIDPALFQHSLYSVYKKEDEEKIKRLAEIKLKDIKKDLEKLGFGVRYVIRTGNIAGEIADEAKNENIDFVVLDKKAGIKSRGFLSFYGSPLYDILIKVDKPVLIMKRVLFHASGIIKNDEKMNCKNLFADVVFATDFSEFSLRALPFINKVPADIIKMFTILYVIDEKAVKNLKPEEIKNYEKNLAEKAEDAVRGLGYRFTKEKSNLEVIVRKGVPCKEITDFMIGTRKKLLILGHKGKDKEKLAEILFGSTAERVVNALPCSILIVK</sequence>
<protein>
    <submittedName>
        <fullName evidence="3">Universal stress protein</fullName>
    </submittedName>
</protein>
<dbReference type="Proteomes" id="UP000320813">
    <property type="component" value="Unassembled WGS sequence"/>
</dbReference>
<accession>A0A519B9X5</accession>
<dbReference type="SUPFAM" id="SSF52402">
    <property type="entry name" value="Adenine nucleotide alpha hydrolases-like"/>
    <property type="match status" value="2"/>
</dbReference>
<dbReference type="Pfam" id="PF00582">
    <property type="entry name" value="Usp"/>
    <property type="match status" value="2"/>
</dbReference>
<feature type="domain" description="UspA" evidence="2">
    <location>
        <begin position="168"/>
        <end position="305"/>
    </location>
</feature>
<dbReference type="Gene3D" id="3.40.50.620">
    <property type="entry name" value="HUPs"/>
    <property type="match status" value="2"/>
</dbReference>
<organism evidence="3 4">
    <name type="scientific">Candidatus Acidulodesulfobacterium ferriphilum</name>
    <dbReference type="NCBI Taxonomy" id="2597223"/>
    <lineage>
        <taxon>Bacteria</taxon>
        <taxon>Deltaproteobacteria</taxon>
        <taxon>Candidatus Acidulodesulfobacterales</taxon>
        <taxon>Candidatus Acidulodesulfobacterium</taxon>
    </lineage>
</organism>
<reference evidence="3 4" key="1">
    <citation type="submission" date="2019-01" db="EMBL/GenBank/DDBJ databases">
        <title>Insights into ecological role of a new deltaproteobacterial order Candidatus Sinidesulfobacterales (Sva0485) by metagenomics and metatranscriptomics.</title>
        <authorList>
            <person name="Tan S."/>
            <person name="Liu J."/>
            <person name="Fang Y."/>
            <person name="Hedlund B.P."/>
            <person name="Lian Z.H."/>
            <person name="Huang L.Y."/>
            <person name="Li J.T."/>
            <person name="Huang L.N."/>
            <person name="Li W.J."/>
            <person name="Jiang H.C."/>
            <person name="Dong H.L."/>
            <person name="Shu W.S."/>
        </authorList>
    </citation>
    <scope>NUCLEOTIDE SEQUENCE [LARGE SCALE GENOMIC DNA]</scope>
    <source>
        <strain evidence="3">AP3</strain>
    </source>
</reference>
<feature type="domain" description="UspA" evidence="2">
    <location>
        <begin position="32"/>
        <end position="142"/>
    </location>
</feature>
<evidence type="ECO:0000259" key="2">
    <source>
        <dbReference type="Pfam" id="PF00582"/>
    </source>
</evidence>
<dbReference type="PANTHER" id="PTHR46268">
    <property type="entry name" value="STRESS RESPONSE PROTEIN NHAX"/>
    <property type="match status" value="1"/>
</dbReference>
<dbReference type="InterPro" id="IPR014729">
    <property type="entry name" value="Rossmann-like_a/b/a_fold"/>
</dbReference>
<dbReference type="InterPro" id="IPR006015">
    <property type="entry name" value="Universal_stress_UspA"/>
</dbReference>